<dbReference type="EMBL" id="LAZR01011515">
    <property type="protein sequence ID" value="KKM61263.1"/>
    <property type="molecule type" value="Genomic_DNA"/>
</dbReference>
<proteinExistence type="predicted"/>
<dbReference type="AlphaFoldDB" id="A0A0F9IVE1"/>
<evidence type="ECO:0000313" key="1">
    <source>
        <dbReference type="EMBL" id="KKM61263.1"/>
    </source>
</evidence>
<gene>
    <name evidence="1" type="ORF">LCGC14_1533410</name>
</gene>
<reference evidence="1" key="1">
    <citation type="journal article" date="2015" name="Nature">
        <title>Complex archaea that bridge the gap between prokaryotes and eukaryotes.</title>
        <authorList>
            <person name="Spang A."/>
            <person name="Saw J.H."/>
            <person name="Jorgensen S.L."/>
            <person name="Zaremba-Niedzwiedzka K."/>
            <person name="Martijn J."/>
            <person name="Lind A.E."/>
            <person name="van Eijk R."/>
            <person name="Schleper C."/>
            <person name="Guy L."/>
            <person name="Ettema T.J."/>
        </authorList>
    </citation>
    <scope>NUCLEOTIDE SEQUENCE</scope>
</reference>
<organism evidence="1">
    <name type="scientific">marine sediment metagenome</name>
    <dbReference type="NCBI Taxonomy" id="412755"/>
    <lineage>
        <taxon>unclassified sequences</taxon>
        <taxon>metagenomes</taxon>
        <taxon>ecological metagenomes</taxon>
    </lineage>
</organism>
<protein>
    <submittedName>
        <fullName evidence="1">Uncharacterized protein</fullName>
    </submittedName>
</protein>
<accession>A0A0F9IVE1</accession>
<comment type="caution">
    <text evidence="1">The sequence shown here is derived from an EMBL/GenBank/DDBJ whole genome shotgun (WGS) entry which is preliminary data.</text>
</comment>
<sequence length="88" mass="9679">MKKLTFIIREKSVLLIVFFLVGLNIVFAEGFGYDVVGGTPVDCGDNIYGSNHTAPQNGVVDNITAYILLQTESYKAKAAIYLFNKSSR</sequence>
<name>A0A0F9IVE1_9ZZZZ</name>